<name>A0A6J4KDC0_9BACT</name>
<feature type="compositionally biased region" description="Low complexity" evidence="1">
    <location>
        <begin position="169"/>
        <end position="187"/>
    </location>
</feature>
<feature type="compositionally biased region" description="Basic residues" evidence="1">
    <location>
        <begin position="350"/>
        <end position="368"/>
    </location>
</feature>
<feature type="region of interest" description="Disordered" evidence="1">
    <location>
        <begin position="1"/>
        <end position="72"/>
    </location>
</feature>
<feature type="compositionally biased region" description="Low complexity" evidence="1">
    <location>
        <begin position="594"/>
        <end position="606"/>
    </location>
</feature>
<feature type="region of interest" description="Disordered" evidence="1">
    <location>
        <begin position="114"/>
        <end position="265"/>
    </location>
</feature>
<accession>A0A6J4KDC0</accession>
<feature type="compositionally biased region" description="Basic and acidic residues" evidence="1">
    <location>
        <begin position="63"/>
        <end position="72"/>
    </location>
</feature>
<dbReference type="AlphaFoldDB" id="A0A6J4KDC0"/>
<feature type="compositionally biased region" description="Basic and acidic residues" evidence="1">
    <location>
        <begin position="380"/>
        <end position="394"/>
    </location>
</feature>
<protein>
    <submittedName>
        <fullName evidence="2">Uncharacterized protein</fullName>
    </submittedName>
</protein>
<feature type="compositionally biased region" description="Basic residues" evidence="1">
    <location>
        <begin position="128"/>
        <end position="166"/>
    </location>
</feature>
<dbReference type="EMBL" id="CADCTV010000130">
    <property type="protein sequence ID" value="CAA9302707.1"/>
    <property type="molecule type" value="Genomic_DNA"/>
</dbReference>
<reference evidence="2" key="1">
    <citation type="submission" date="2020-02" db="EMBL/GenBank/DDBJ databases">
        <authorList>
            <person name="Meier V. D."/>
        </authorList>
    </citation>
    <scope>NUCLEOTIDE SEQUENCE</scope>
    <source>
        <strain evidence="2">AVDCRST_MAG89</strain>
    </source>
</reference>
<feature type="region of interest" description="Disordered" evidence="1">
    <location>
        <begin position="448"/>
        <end position="471"/>
    </location>
</feature>
<organism evidence="2">
    <name type="scientific">uncultured Gemmatimonadota bacterium</name>
    <dbReference type="NCBI Taxonomy" id="203437"/>
    <lineage>
        <taxon>Bacteria</taxon>
        <taxon>Pseudomonadati</taxon>
        <taxon>Gemmatimonadota</taxon>
        <taxon>environmental samples</taxon>
    </lineage>
</organism>
<evidence type="ECO:0000313" key="2">
    <source>
        <dbReference type="EMBL" id="CAA9302707.1"/>
    </source>
</evidence>
<feature type="compositionally biased region" description="Low complexity" evidence="1">
    <location>
        <begin position="195"/>
        <end position="212"/>
    </location>
</feature>
<proteinExistence type="predicted"/>
<sequence length="612" mass="64986">MRRPAEARFRSPFPPLAGERAGERGPPGACAGTSRNAPRSAPTPRQTARRPEVPPASPIHCRLGPDRQPLRSGREHMEIGGVRPLCPIPVPAASLPPSSADAPACTRRPVLRRARRSRRVDRPAAGAFRRRARRRARGGCRARQRGAAHRRYAGRGRLERRHRRDRVHAAGARRGAARIGAHRGAGAVRRRGAVRGRSTARLGAGEHAAGAARHVDGGVGLADGDPGQLPRPPHRLRSGAEPVGGAARPDARRRRRGRFVGPRLAGADQHRFSRLVGGDAHSLQPASLQRGAQPDVGNPGGAPDRPQERVRGAGVHPAIAARRHPALRAPDGAERRPHGQAPGDPALHRAQGRARGTRRQPLPRRPRVRAVAGGGPEVPADQRPDPGCHAEPRLRPGGGRPGRGEPERRRDAVPGAAAVLRGRLRHLRLRLRRRKPRLLLAARRTGAADAGAVSAGRRARGGPHPGRGQDLRPHAERLVHRRARRGDPARGGALPVAECGGRFHPRHADRGAADQLLRFARAARHARGSDGGGGHADGGEPRPGRRRAAGPAAPLRVQRRAGLQPPVGRSRLAADGLRGGQPRAGRPPGRRPHAAGAALPLLRAAGPGRGAL</sequence>
<feature type="region of interest" description="Disordered" evidence="1">
    <location>
        <begin position="523"/>
        <end position="612"/>
    </location>
</feature>
<evidence type="ECO:0000256" key="1">
    <source>
        <dbReference type="SAM" id="MobiDB-lite"/>
    </source>
</evidence>
<gene>
    <name evidence="2" type="ORF">AVDCRST_MAG89-583</name>
</gene>
<feature type="compositionally biased region" description="Basic and acidic residues" evidence="1">
    <location>
        <begin position="402"/>
        <end position="412"/>
    </location>
</feature>
<feature type="region of interest" description="Disordered" evidence="1">
    <location>
        <begin position="288"/>
        <end position="414"/>
    </location>
</feature>